<dbReference type="EMBL" id="QUSF01011003">
    <property type="protein sequence ID" value="RLV62109.1"/>
    <property type="molecule type" value="Genomic_DNA"/>
</dbReference>
<dbReference type="Proteomes" id="UP000276834">
    <property type="component" value="Unassembled WGS sequence"/>
</dbReference>
<sequence length="131" mass="13541">MLEESPIFWGVPQYFGGHLCVEVWDGHQVYPLTSMGGAILGVSDGFLGVPEGFLGFSGVWGCLKVSPKGAGGVPNILGGLQYFGGHLCVEVFGGITLGCWGGPQYFGVPPIFWGSPLCGGVGPTPGLPIDL</sequence>
<gene>
    <name evidence="1" type="ORF">DV515_00019664</name>
</gene>
<evidence type="ECO:0000313" key="2">
    <source>
        <dbReference type="Proteomes" id="UP000276834"/>
    </source>
</evidence>
<reference evidence="1 2" key="1">
    <citation type="journal article" date="2018" name="Proc. R. Soc. B">
        <title>A non-coding region near Follistatin controls head colour polymorphism in the Gouldian finch.</title>
        <authorList>
            <person name="Toomey M.B."/>
            <person name="Marques C.I."/>
            <person name="Andrade P."/>
            <person name="Araujo P.M."/>
            <person name="Sabatino S."/>
            <person name="Gazda M.A."/>
            <person name="Afonso S."/>
            <person name="Lopes R.J."/>
            <person name="Corbo J.C."/>
            <person name="Carneiro M."/>
        </authorList>
    </citation>
    <scope>NUCLEOTIDE SEQUENCE [LARGE SCALE GENOMIC DNA]</scope>
    <source>
        <strain evidence="1">Red01</strain>
        <tissue evidence="1">Muscle</tissue>
    </source>
</reference>
<organism evidence="1 2">
    <name type="scientific">Chloebia gouldiae</name>
    <name type="common">Gouldian finch</name>
    <name type="synonym">Erythrura gouldiae</name>
    <dbReference type="NCBI Taxonomy" id="44316"/>
    <lineage>
        <taxon>Eukaryota</taxon>
        <taxon>Metazoa</taxon>
        <taxon>Chordata</taxon>
        <taxon>Craniata</taxon>
        <taxon>Vertebrata</taxon>
        <taxon>Euteleostomi</taxon>
        <taxon>Archelosauria</taxon>
        <taxon>Archosauria</taxon>
        <taxon>Dinosauria</taxon>
        <taxon>Saurischia</taxon>
        <taxon>Theropoda</taxon>
        <taxon>Coelurosauria</taxon>
        <taxon>Aves</taxon>
        <taxon>Neognathae</taxon>
        <taxon>Neoaves</taxon>
        <taxon>Telluraves</taxon>
        <taxon>Australaves</taxon>
        <taxon>Passeriformes</taxon>
        <taxon>Passeroidea</taxon>
        <taxon>Passeridae</taxon>
        <taxon>Chloebia</taxon>
    </lineage>
</organism>
<proteinExistence type="predicted"/>
<accession>A0A3L8Q4K1</accession>
<protein>
    <submittedName>
        <fullName evidence="1">Uncharacterized protein</fullName>
    </submittedName>
</protein>
<dbReference type="AlphaFoldDB" id="A0A3L8Q4K1"/>
<comment type="caution">
    <text evidence="1">The sequence shown here is derived from an EMBL/GenBank/DDBJ whole genome shotgun (WGS) entry which is preliminary data.</text>
</comment>
<evidence type="ECO:0000313" key="1">
    <source>
        <dbReference type="EMBL" id="RLV62109.1"/>
    </source>
</evidence>
<name>A0A3L8Q4K1_CHLGU</name>
<keyword evidence="2" id="KW-1185">Reference proteome</keyword>